<reference evidence="1" key="1">
    <citation type="submission" date="2018-02" db="EMBL/GenBank/DDBJ databases">
        <title>Rhizophora mucronata_Transcriptome.</title>
        <authorList>
            <person name="Meera S.P."/>
            <person name="Sreeshan A."/>
            <person name="Augustine A."/>
        </authorList>
    </citation>
    <scope>NUCLEOTIDE SEQUENCE</scope>
    <source>
        <tissue evidence="1">Leaf</tissue>
    </source>
</reference>
<proteinExistence type="predicted"/>
<organism evidence="1">
    <name type="scientific">Rhizophora mucronata</name>
    <name type="common">Asiatic mangrove</name>
    <dbReference type="NCBI Taxonomy" id="61149"/>
    <lineage>
        <taxon>Eukaryota</taxon>
        <taxon>Viridiplantae</taxon>
        <taxon>Streptophyta</taxon>
        <taxon>Embryophyta</taxon>
        <taxon>Tracheophyta</taxon>
        <taxon>Spermatophyta</taxon>
        <taxon>Magnoliopsida</taxon>
        <taxon>eudicotyledons</taxon>
        <taxon>Gunneridae</taxon>
        <taxon>Pentapetalae</taxon>
        <taxon>rosids</taxon>
        <taxon>fabids</taxon>
        <taxon>Malpighiales</taxon>
        <taxon>Rhizophoraceae</taxon>
        <taxon>Rhizophora</taxon>
    </lineage>
</organism>
<evidence type="ECO:0000313" key="1">
    <source>
        <dbReference type="EMBL" id="MBX13396.1"/>
    </source>
</evidence>
<accession>A0A2P2L630</accession>
<sequence length="87" mass="10087">MILFNRFCNKERGLLHFRLHGILLIKAGATAVTNWAPTCSGLEWVKYAPYKYVEYTFPMGQKHFGEMKGAPFIHPTKSVLMKYQSLY</sequence>
<name>A0A2P2L630_RHIMU</name>
<protein>
    <submittedName>
        <fullName evidence="1">Uncharacterized protein</fullName>
    </submittedName>
</protein>
<dbReference type="AlphaFoldDB" id="A0A2P2L630"/>
<dbReference type="EMBL" id="GGEC01032912">
    <property type="protein sequence ID" value="MBX13396.1"/>
    <property type="molecule type" value="Transcribed_RNA"/>
</dbReference>